<protein>
    <submittedName>
        <fullName evidence="1">Uncharacterized protein</fullName>
    </submittedName>
</protein>
<comment type="caution">
    <text evidence="1">The sequence shown here is derived from an EMBL/GenBank/DDBJ whole genome shotgun (WGS) entry which is preliminary data.</text>
</comment>
<dbReference type="EMBL" id="LAZR01039309">
    <property type="protein sequence ID" value="KKL17310.1"/>
    <property type="molecule type" value="Genomic_DNA"/>
</dbReference>
<evidence type="ECO:0000313" key="1">
    <source>
        <dbReference type="EMBL" id="KKL17310.1"/>
    </source>
</evidence>
<sequence>MVLPLLQVAYAGQEWMPDEVASMMSQAKGVHLVDTERRAYLYLAVTDLIKDLGPLKPGPVTQIATLIPQHHDQKWVDEVLAPLLARGLRKVARDFPERRNKPLYCFLEKDLYRFWTHIIPAEIKPRSSGSHLATMPTLQAAIDNVRGI</sequence>
<accession>A0A0F9B6R2</accession>
<reference evidence="1" key="1">
    <citation type="journal article" date="2015" name="Nature">
        <title>Complex archaea that bridge the gap between prokaryotes and eukaryotes.</title>
        <authorList>
            <person name="Spang A."/>
            <person name="Saw J.H."/>
            <person name="Jorgensen S.L."/>
            <person name="Zaremba-Niedzwiedzka K."/>
            <person name="Martijn J."/>
            <person name="Lind A.E."/>
            <person name="van Eijk R."/>
            <person name="Schleper C."/>
            <person name="Guy L."/>
            <person name="Ettema T.J."/>
        </authorList>
    </citation>
    <scope>NUCLEOTIDE SEQUENCE</scope>
</reference>
<proteinExistence type="predicted"/>
<gene>
    <name evidence="1" type="ORF">LCGC14_2486840</name>
</gene>
<name>A0A0F9B6R2_9ZZZZ</name>
<organism evidence="1">
    <name type="scientific">marine sediment metagenome</name>
    <dbReference type="NCBI Taxonomy" id="412755"/>
    <lineage>
        <taxon>unclassified sequences</taxon>
        <taxon>metagenomes</taxon>
        <taxon>ecological metagenomes</taxon>
    </lineage>
</organism>
<dbReference type="AlphaFoldDB" id="A0A0F9B6R2"/>